<dbReference type="EMBL" id="NBWZ01000001">
    <property type="protein sequence ID" value="RFA08097.1"/>
    <property type="molecule type" value="Genomic_DNA"/>
</dbReference>
<dbReference type="OrthoDB" id="7307665at2"/>
<comment type="caution">
    <text evidence="1">The sequence shown here is derived from an EMBL/GenBank/DDBJ whole genome shotgun (WGS) entry which is preliminary data.</text>
</comment>
<name>A0A3E0VGU7_9MICO</name>
<proteinExistence type="predicted"/>
<dbReference type="Pfam" id="PF16154">
    <property type="entry name" value="DUF4862"/>
    <property type="match status" value="1"/>
</dbReference>
<gene>
    <name evidence="1" type="ORF">B7R54_01860</name>
</gene>
<evidence type="ECO:0000313" key="2">
    <source>
        <dbReference type="Proteomes" id="UP000256486"/>
    </source>
</evidence>
<dbReference type="Proteomes" id="UP000256486">
    <property type="component" value="Unassembled WGS sequence"/>
</dbReference>
<keyword evidence="2" id="KW-1185">Reference proteome</keyword>
<evidence type="ECO:0000313" key="1">
    <source>
        <dbReference type="EMBL" id="RFA08097.1"/>
    </source>
</evidence>
<reference evidence="1 2" key="1">
    <citation type="submission" date="2017-04" db="EMBL/GenBank/DDBJ databases">
        <title>Comparative genome analysis of Subtercola boreus.</title>
        <authorList>
            <person name="Cho Y.-J."/>
            <person name="Cho A."/>
            <person name="Kim O.-S."/>
            <person name="Lee J.-I."/>
        </authorList>
    </citation>
    <scope>NUCLEOTIDE SEQUENCE [LARGE SCALE GENOMIC DNA]</scope>
    <source>
        <strain evidence="1 2">K300</strain>
    </source>
</reference>
<organism evidence="1 2">
    <name type="scientific">Subtercola boreus</name>
    <dbReference type="NCBI Taxonomy" id="120213"/>
    <lineage>
        <taxon>Bacteria</taxon>
        <taxon>Bacillati</taxon>
        <taxon>Actinomycetota</taxon>
        <taxon>Actinomycetes</taxon>
        <taxon>Micrococcales</taxon>
        <taxon>Microbacteriaceae</taxon>
        <taxon>Subtercola</taxon>
    </lineage>
</organism>
<dbReference type="AlphaFoldDB" id="A0A3E0VGU7"/>
<sequence length="323" mass="33879">MIVGAYAASPPDLAAAPELEEQWYRRLRRAPGITGLELPFTTTLHPEGMARLAHLLDQAWRNVVTCVPGTGRILLTDPFYGLASDDPAGRRRALDDLRTVHAEVTELSDVLGAGCVQAIQVQSAPNRTVASSSAAAFAASLAELQALDWQGAALMVEHCDAFLPDAAWAAQKGFLTLEEEISAVQDARASVTRLGHTINWARSVIETRDPLEANRHSALLRETGALTALMFSGVSPDKTGYGEAWLDAHLPPAPELPSAGLPEADGAEPASLLTTEAMGAALATAGPLLYAGVKVGAKPGATSVDQRLQPTLLTLGALAALTS</sequence>
<dbReference type="RefSeq" id="WP_116413513.1">
    <property type="nucleotide sequence ID" value="NZ_NBWZ01000001.1"/>
</dbReference>
<accession>A0A3E0VGU7</accession>
<protein>
    <recommendedName>
        <fullName evidence="3">DUF4862 domain-containing protein</fullName>
    </recommendedName>
</protein>
<evidence type="ECO:0008006" key="3">
    <source>
        <dbReference type="Google" id="ProtNLM"/>
    </source>
</evidence>
<dbReference type="InterPro" id="IPR032344">
    <property type="entry name" value="DUF4862"/>
</dbReference>